<gene>
    <name evidence="1" type="ORF">UFOPK3773_00558</name>
</gene>
<protein>
    <submittedName>
        <fullName evidence="1">Unannotated protein</fullName>
    </submittedName>
</protein>
<dbReference type="EMBL" id="CAFBNF010000041">
    <property type="protein sequence ID" value="CAB4936357.1"/>
    <property type="molecule type" value="Genomic_DNA"/>
</dbReference>
<organism evidence="1">
    <name type="scientific">freshwater metagenome</name>
    <dbReference type="NCBI Taxonomy" id="449393"/>
    <lineage>
        <taxon>unclassified sequences</taxon>
        <taxon>metagenomes</taxon>
        <taxon>ecological metagenomes</taxon>
    </lineage>
</organism>
<name>A0A6J7J159_9ZZZZ</name>
<reference evidence="1" key="1">
    <citation type="submission" date="2020-05" db="EMBL/GenBank/DDBJ databases">
        <authorList>
            <person name="Chiriac C."/>
            <person name="Salcher M."/>
            <person name="Ghai R."/>
            <person name="Kavagutti S V."/>
        </authorList>
    </citation>
    <scope>NUCLEOTIDE SEQUENCE</scope>
</reference>
<accession>A0A6J7J159</accession>
<dbReference type="AlphaFoldDB" id="A0A6J7J159"/>
<dbReference type="Pfam" id="PF14907">
    <property type="entry name" value="NTP_transf_5"/>
    <property type="match status" value="1"/>
</dbReference>
<sequence>MLDLHWSLTVNRAGLPDFDTAWERGAHVQIGARSIATLGLADALVHASAHAHKDGWRWMRSLVDIALLSRLVQPSERESLSRVRSVRRSALVAHDATGVPELESLMAVNPREVARARRTASVQQRTGDWTSSDHWSARATYDWAHQQLELSGGPTDYARSVAGFVLAPASLVDPETRLGISLPTALGARARAVVSRVSPRAG</sequence>
<evidence type="ECO:0000313" key="1">
    <source>
        <dbReference type="EMBL" id="CAB4936357.1"/>
    </source>
</evidence>
<proteinExistence type="predicted"/>
<dbReference type="InterPro" id="IPR039498">
    <property type="entry name" value="NTP_transf_5"/>
</dbReference>